<evidence type="ECO:0000256" key="1">
    <source>
        <dbReference type="SAM" id="MobiDB-lite"/>
    </source>
</evidence>
<keyword evidence="3" id="KW-1185">Reference proteome</keyword>
<protein>
    <recommendedName>
        <fullName evidence="4">Phage tail protein</fullName>
    </recommendedName>
</protein>
<reference evidence="2 3" key="1">
    <citation type="journal article" date="2016" name="Genome Announc.">
        <title>Whole-Genome Sequence of Rummeliibacillus stabekisii Strain PP9 Isolated from Antarctic Soil.</title>
        <authorList>
            <person name="da Mota F.F."/>
            <person name="Vollu R.E."/>
            <person name="Jurelevicius D."/>
            <person name="Seldin L."/>
        </authorList>
    </citation>
    <scope>NUCLEOTIDE SEQUENCE [LARGE SCALE GENOMIC DNA]</scope>
    <source>
        <strain evidence="2 3">PP9</strain>
    </source>
</reference>
<dbReference type="InterPro" id="IPR006490">
    <property type="entry name" value="Maj_tail_phi13"/>
</dbReference>
<dbReference type="EMBL" id="CP014806">
    <property type="protein sequence ID" value="AMW98453.1"/>
    <property type="molecule type" value="Genomic_DNA"/>
</dbReference>
<dbReference type="InterPro" id="IPR006724">
    <property type="entry name" value="Phage_TTP"/>
</dbReference>
<evidence type="ECO:0000313" key="3">
    <source>
        <dbReference type="Proteomes" id="UP000076021"/>
    </source>
</evidence>
<evidence type="ECO:0000313" key="2">
    <source>
        <dbReference type="EMBL" id="AMW98453.1"/>
    </source>
</evidence>
<reference evidence="3" key="2">
    <citation type="submission" date="2016-03" db="EMBL/GenBank/DDBJ databases">
        <authorList>
            <person name="Ploux O."/>
        </authorList>
    </citation>
    <scope>NUCLEOTIDE SEQUENCE [LARGE SCALE GENOMIC DNA]</scope>
    <source>
        <strain evidence="3">PP9</strain>
    </source>
</reference>
<dbReference type="NCBIfam" id="TIGR01603">
    <property type="entry name" value="maj_tail_phi13"/>
    <property type="match status" value="1"/>
</dbReference>
<accession>A0A143H9N4</accession>
<dbReference type="AlphaFoldDB" id="A0A143H9N4"/>
<gene>
    <name evidence="2" type="ORF">ATY39_02790</name>
</gene>
<dbReference type="STRING" id="241244.ATY39_02790"/>
<organism evidence="2 3">
    <name type="scientific">Rummeliibacillus stabekisii</name>
    <dbReference type="NCBI Taxonomy" id="241244"/>
    <lineage>
        <taxon>Bacteria</taxon>
        <taxon>Bacillati</taxon>
        <taxon>Bacillota</taxon>
        <taxon>Bacilli</taxon>
        <taxon>Bacillales</taxon>
        <taxon>Caryophanaceae</taxon>
        <taxon>Rummeliibacillus</taxon>
    </lineage>
</organism>
<dbReference type="RefSeq" id="WP_066785500.1">
    <property type="nucleotide sequence ID" value="NZ_CP014806.1"/>
</dbReference>
<proteinExistence type="predicted"/>
<feature type="compositionally biased region" description="Basic and acidic residues" evidence="1">
    <location>
        <begin position="136"/>
        <end position="154"/>
    </location>
</feature>
<dbReference type="Proteomes" id="UP000076021">
    <property type="component" value="Chromosome"/>
</dbReference>
<dbReference type="KEGG" id="rst:ATY39_02790"/>
<dbReference type="Pfam" id="PF04630">
    <property type="entry name" value="Phage_TTP_1"/>
    <property type="match status" value="1"/>
</dbReference>
<dbReference type="OrthoDB" id="2408663at2"/>
<name>A0A143H9N4_9BACL</name>
<evidence type="ECO:0008006" key="4">
    <source>
        <dbReference type="Google" id="ProtNLM"/>
    </source>
</evidence>
<sequence>MIKVGFKRATFAVLDAAGQVVPGKVFIIEGKPGKGGMVEATISGISPDSIKVYASNTAYFVSAKGTGDVKADIDILDIPQEMQEAVLGRKKHTDGFTLIGEDTDPPYVAGILESEDANGQPVLYSLLRGKFSAGDERFKTNEDKPGEPESEKLTMDCTANDDGQTIAYGIGSELASKLRAYAFPGYTSEVPAP</sequence>
<feature type="region of interest" description="Disordered" evidence="1">
    <location>
        <begin position="136"/>
        <end position="156"/>
    </location>
</feature>